<dbReference type="Proteomes" id="UP000032515">
    <property type="component" value="Unassembled WGS sequence"/>
</dbReference>
<dbReference type="EMBL" id="JXXE01000391">
    <property type="protein sequence ID" value="KIZ39891.1"/>
    <property type="molecule type" value="Genomic_DNA"/>
</dbReference>
<dbReference type="Pfam" id="PF17765">
    <property type="entry name" value="MLTR_LBD"/>
    <property type="match status" value="1"/>
</dbReference>
<comment type="caution">
    <text evidence="2">The sequence shown here is derived from an EMBL/GenBank/DDBJ whole genome shotgun (WGS) entry which is preliminary data.</text>
</comment>
<dbReference type="GO" id="GO:0003677">
    <property type="term" value="F:DNA binding"/>
    <property type="evidence" value="ECO:0007669"/>
    <property type="project" value="InterPro"/>
</dbReference>
<dbReference type="Pfam" id="PF13560">
    <property type="entry name" value="HTH_31"/>
    <property type="match status" value="1"/>
</dbReference>
<sequence>MVAPVPVKQRRELGDFVRSLREKLTPRDVGLPGSARRRTPGLRREEAAQLCGLSVTWYTWLEQGRDMSISVGALVRLARAFRLGRAERAYLFELAAQRDPEQNESHTEVVSPAMLACVNLIAAPAYVLDRAWTARSWNVQAKRLFVGWLDGTADRNLLRFIFLEPSARLLIHDYANRARRVVAEFRADVTAHLNDPAIHRLVEELNEGSEAFKQYWHERVVLGREGGERTFDHPVKGFLSYEQVTFALAGHYDLKMTILVQGQQAVV</sequence>
<dbReference type="SUPFAM" id="SSF47413">
    <property type="entry name" value="lambda repressor-like DNA-binding domains"/>
    <property type="match status" value="1"/>
</dbReference>
<proteinExistence type="predicted"/>
<dbReference type="CDD" id="cd00093">
    <property type="entry name" value="HTH_XRE"/>
    <property type="match status" value="1"/>
</dbReference>
<reference evidence="2 3" key="1">
    <citation type="submission" date="2014-11" db="EMBL/GenBank/DDBJ databases">
        <title>Genomics and ecophysiology of heterotrophic nitrogen fixing bacteria isolated from estuarine surface water.</title>
        <authorList>
            <person name="Bentzon-Tilia M."/>
            <person name="Severin I."/>
            <person name="Hansen L.H."/>
            <person name="Riemann L."/>
        </authorList>
    </citation>
    <scope>NUCLEOTIDE SEQUENCE [LARGE SCALE GENOMIC DNA]</scope>
    <source>
        <strain evidence="2 3">BAL398</strain>
    </source>
</reference>
<accession>A0A0D7EGU5</accession>
<evidence type="ECO:0000259" key="1">
    <source>
        <dbReference type="SMART" id="SM00530"/>
    </source>
</evidence>
<dbReference type="PANTHER" id="PTHR35010:SF2">
    <property type="entry name" value="BLL4672 PROTEIN"/>
    <property type="match status" value="1"/>
</dbReference>
<evidence type="ECO:0000313" key="3">
    <source>
        <dbReference type="Proteomes" id="UP000032515"/>
    </source>
</evidence>
<dbReference type="PATRIC" id="fig|1076.23.peg.4350"/>
<feature type="domain" description="HTH cro/C1-type" evidence="1">
    <location>
        <begin position="16"/>
        <end position="88"/>
    </location>
</feature>
<dbReference type="InterPro" id="IPR001387">
    <property type="entry name" value="Cro/C1-type_HTH"/>
</dbReference>
<dbReference type="PANTHER" id="PTHR35010">
    <property type="entry name" value="BLL4672 PROTEIN-RELATED"/>
    <property type="match status" value="1"/>
</dbReference>
<dbReference type="InterPro" id="IPR010982">
    <property type="entry name" value="Lambda_DNA-bd_dom_sf"/>
</dbReference>
<dbReference type="Gene3D" id="3.30.450.180">
    <property type="match status" value="1"/>
</dbReference>
<dbReference type="SMART" id="SM00530">
    <property type="entry name" value="HTH_XRE"/>
    <property type="match status" value="1"/>
</dbReference>
<evidence type="ECO:0000313" key="2">
    <source>
        <dbReference type="EMBL" id="KIZ39891.1"/>
    </source>
</evidence>
<dbReference type="AlphaFoldDB" id="A0A0D7EGU5"/>
<name>A0A0D7EGU5_RHOPL</name>
<dbReference type="Gene3D" id="1.10.260.40">
    <property type="entry name" value="lambda repressor-like DNA-binding domains"/>
    <property type="match status" value="1"/>
</dbReference>
<dbReference type="InterPro" id="IPR041413">
    <property type="entry name" value="MLTR_LBD"/>
</dbReference>
<organism evidence="2 3">
    <name type="scientific">Rhodopseudomonas palustris</name>
    <dbReference type="NCBI Taxonomy" id="1076"/>
    <lineage>
        <taxon>Bacteria</taxon>
        <taxon>Pseudomonadati</taxon>
        <taxon>Pseudomonadota</taxon>
        <taxon>Alphaproteobacteria</taxon>
        <taxon>Hyphomicrobiales</taxon>
        <taxon>Nitrobacteraceae</taxon>
        <taxon>Rhodopseudomonas</taxon>
    </lineage>
</organism>
<dbReference type="RefSeq" id="WP_044414566.1">
    <property type="nucleotide sequence ID" value="NZ_JXXE01000391.1"/>
</dbReference>
<protein>
    <recommendedName>
        <fullName evidence="1">HTH cro/C1-type domain-containing protein</fullName>
    </recommendedName>
</protein>
<dbReference type="OrthoDB" id="5346389at2"/>
<gene>
    <name evidence="2" type="ORF">OO17_19165</name>
</gene>